<evidence type="ECO:0000313" key="4">
    <source>
        <dbReference type="Proteomes" id="UP001597252"/>
    </source>
</evidence>
<dbReference type="InterPro" id="IPR053739">
    <property type="entry name" value="Bact_Immunity_Domain_sf"/>
</dbReference>
<dbReference type="SMART" id="SM00530">
    <property type="entry name" value="HTH_XRE"/>
    <property type="match status" value="1"/>
</dbReference>
<dbReference type="CDD" id="cd00093">
    <property type="entry name" value="HTH_XRE"/>
    <property type="match status" value="1"/>
</dbReference>
<dbReference type="Gene3D" id="1.20.1440.140">
    <property type="match status" value="1"/>
</dbReference>
<name>A0ABW4E8X3_9LACO</name>
<evidence type="ECO:0000256" key="1">
    <source>
        <dbReference type="ARBA" id="ARBA00023125"/>
    </source>
</evidence>
<comment type="caution">
    <text evidence="3">The sequence shown here is derived from an EMBL/GenBank/DDBJ whole genome shotgun (WGS) entry which is preliminary data.</text>
</comment>
<sequence>MLKMGKLIQEQRQRRGLSQSDLAAQLHVTRQAVSKWENDQSYPDVDMLVQLAQIFQCDVRVLLGLKQKMQWRGLFRWRAEDKEIKWYAGGGERRRLAISWLVDIIALLPPEQAPLKALLAQQYQRLMTDGTSTPYVLMSLNMEVASLMHHEHFVLPTEAEARYQQLLRLSNIRYR</sequence>
<feature type="domain" description="HTH cro/C1-type" evidence="2">
    <location>
        <begin position="8"/>
        <end position="62"/>
    </location>
</feature>
<keyword evidence="4" id="KW-1185">Reference proteome</keyword>
<gene>
    <name evidence="3" type="ORF">ACFQ5J_09370</name>
</gene>
<protein>
    <submittedName>
        <fullName evidence="3">Helix-turn-helix domain-containing protein</fullName>
    </submittedName>
</protein>
<accession>A0ABW4E8X3</accession>
<dbReference type="Gene3D" id="1.10.260.40">
    <property type="entry name" value="lambda repressor-like DNA-binding domains"/>
    <property type="match status" value="1"/>
</dbReference>
<dbReference type="InterPro" id="IPR010982">
    <property type="entry name" value="Lambda_DNA-bd_dom_sf"/>
</dbReference>
<reference evidence="4" key="1">
    <citation type="journal article" date="2019" name="Int. J. Syst. Evol. Microbiol.">
        <title>The Global Catalogue of Microorganisms (GCM) 10K type strain sequencing project: providing services to taxonomists for standard genome sequencing and annotation.</title>
        <authorList>
            <consortium name="The Broad Institute Genomics Platform"/>
            <consortium name="The Broad Institute Genome Sequencing Center for Infectious Disease"/>
            <person name="Wu L."/>
            <person name="Ma J."/>
        </authorList>
    </citation>
    <scope>NUCLEOTIDE SEQUENCE [LARGE SCALE GENOMIC DNA]</scope>
    <source>
        <strain evidence="4">CCM 8903</strain>
    </source>
</reference>
<dbReference type="Proteomes" id="UP001597252">
    <property type="component" value="Unassembled WGS sequence"/>
</dbReference>
<dbReference type="SUPFAM" id="SSF47413">
    <property type="entry name" value="lambda repressor-like DNA-binding domains"/>
    <property type="match status" value="1"/>
</dbReference>
<dbReference type="PANTHER" id="PTHR46558">
    <property type="entry name" value="TRACRIPTIONAL REGULATORY PROTEIN-RELATED-RELATED"/>
    <property type="match status" value="1"/>
</dbReference>
<keyword evidence="1" id="KW-0238">DNA-binding</keyword>
<evidence type="ECO:0000313" key="3">
    <source>
        <dbReference type="EMBL" id="MFD1485438.1"/>
    </source>
</evidence>
<dbReference type="Pfam" id="PF01381">
    <property type="entry name" value="HTH_3"/>
    <property type="match status" value="1"/>
</dbReference>
<proteinExistence type="predicted"/>
<dbReference type="EMBL" id="JBHTON010000029">
    <property type="protein sequence ID" value="MFD1485438.1"/>
    <property type="molecule type" value="Genomic_DNA"/>
</dbReference>
<evidence type="ECO:0000259" key="2">
    <source>
        <dbReference type="PROSITE" id="PS50943"/>
    </source>
</evidence>
<dbReference type="PROSITE" id="PS50943">
    <property type="entry name" value="HTH_CROC1"/>
    <property type="match status" value="1"/>
</dbReference>
<organism evidence="3 4">
    <name type="scientific">Lacticaseibacillus baoqingensis</name>
    <dbReference type="NCBI Taxonomy" id="2486013"/>
    <lineage>
        <taxon>Bacteria</taxon>
        <taxon>Bacillati</taxon>
        <taxon>Bacillota</taxon>
        <taxon>Bacilli</taxon>
        <taxon>Lactobacillales</taxon>
        <taxon>Lactobacillaceae</taxon>
        <taxon>Lacticaseibacillus</taxon>
    </lineage>
</organism>
<dbReference type="RefSeq" id="WP_125751306.1">
    <property type="nucleotide sequence ID" value="NZ_JBHTON010000029.1"/>
</dbReference>
<dbReference type="InterPro" id="IPR001387">
    <property type="entry name" value="Cro/C1-type_HTH"/>
</dbReference>
<dbReference type="PANTHER" id="PTHR46558:SF4">
    <property type="entry name" value="DNA-BIDING PHAGE PROTEIN"/>
    <property type="match status" value="1"/>
</dbReference>